<proteinExistence type="predicted"/>
<sequence>MAIVQTVMWTAVPNGIDTATGKLKVRCVVSPRLSSLPETNQTLGVYANWPQWTAYVAAPAFALSLQVGGVTHANLVPDKTVLKPNLWPALFPGSMLVRPFKVADLTGKLIRSYPVGNVVEAIRKLYSDMTNERPEDQGPHGRAWSENRSLVRDLQLPRNSERTILATVNGLYAGGKRALPPAAPQPLTDFLQVLRFHWTPAAAQAVPQKAFADDTLDFHQVVSLLMEYPILQRHLGLVLDFLVPVGSLLPGDTTVKVVPPSAGHLTPTTAATFGTGSFWPKAAGDIADNRLALSGAAFSVVTIDVDGAAIKLRQFADNMKHVQTGDEQFLPSLRSAGLAVARKGNAWLYNTKFGQAKQDNATIVGGGNVVLNAASLLHGLRWQAYDVAAQRWFSLCERDVMYHFLALGDTPGAYVPAKDSTLREEGAVTAATTQRVNDGTDDLYLAEYLARWHGENLAAPRPGLSLLEPGQPLGDPDPGPQKPTDPQLKVTTRPASQGLPVLRFGRDYRLRALASYLGGAGVPFQRGDTSSDFTYATGVGRYARAEPVPAPEVVMCAPPTPGETITDLVIRTEYDSAPDPAQVCARHLLPPKAAQLFAEQLGMFDTDTGFKPNIYPILAQRANGVLSQQTYPSDTNLDVPWLPDVYARGVSLSGFHTIDFGYAADSENWQTVKGVQIRLIEGSGLPEPLPGVNGLLLKLGKGDVVEFPLSSCLSADHLDNLQIWRWFKEITAGNPQHKKSATDPYGYYVDWAKAGLIAMLTPKRLLRLICAVRQPLLAPASLGSADIVHQQGQNHVTLAWKVACSRKSTVSLDMTASWSDIADVWTGTKWETQITAKSADLGEVPVDPAQPEGELDLSTLAGGGVRSDFHDTKAHWVAYRTRAKSRFAEYFTERAAKEVTPVGETPIVVNSRGIAEDSEIVTAPNGGTTFVRNQDYVVNYETGTLARKPGSPISGQVNVDFLPSITRSDTLSTWVNSRSRPAAPVPVQVLPTFGWQTQTPSSDPDLPGAVLSRRSGNGLRIYYAPPWHSSGEGEKLGVVFANAPGILEHLRPYVTAWAGDPAVADGSLPAPVPQPFHVLSNPVVSGPVVLAELPGMAPASKQVRVVQLTPLWDGQRQLYYSDIEFASGSAYFPFIRLALCRYQPHSMAGIEMSPVRLADFAQLAPDRWVSLAYPSPTEVDVTVVGHSYLGTYSSSMRGGNVVVTVERRDPGIDSAELGWSAAGTTQLTPGVAWVKDGNKTMWTGKVSLPAPHSSEFRLVIQESERWPGGERHVFTDVIALS</sequence>
<feature type="region of interest" description="Disordered" evidence="1">
    <location>
        <begin position="461"/>
        <end position="492"/>
    </location>
</feature>
<evidence type="ECO:0000313" key="3">
    <source>
        <dbReference type="Proteomes" id="UP000612899"/>
    </source>
</evidence>
<organism evidence="2 3">
    <name type="scientific">Rhizocola hellebori</name>
    <dbReference type="NCBI Taxonomy" id="1392758"/>
    <lineage>
        <taxon>Bacteria</taxon>
        <taxon>Bacillati</taxon>
        <taxon>Actinomycetota</taxon>
        <taxon>Actinomycetes</taxon>
        <taxon>Micromonosporales</taxon>
        <taxon>Micromonosporaceae</taxon>
        <taxon>Rhizocola</taxon>
    </lineage>
</organism>
<name>A0A8J3Q1D1_9ACTN</name>
<accession>A0A8J3Q1D1</accession>
<evidence type="ECO:0000313" key="2">
    <source>
        <dbReference type="EMBL" id="GIH01950.1"/>
    </source>
</evidence>
<reference evidence="2" key="1">
    <citation type="submission" date="2021-01" db="EMBL/GenBank/DDBJ databases">
        <title>Whole genome shotgun sequence of Rhizocola hellebori NBRC 109834.</title>
        <authorList>
            <person name="Komaki H."/>
            <person name="Tamura T."/>
        </authorList>
    </citation>
    <scope>NUCLEOTIDE SEQUENCE</scope>
    <source>
        <strain evidence="2">NBRC 109834</strain>
    </source>
</reference>
<comment type="caution">
    <text evidence="2">The sequence shown here is derived from an EMBL/GenBank/DDBJ whole genome shotgun (WGS) entry which is preliminary data.</text>
</comment>
<dbReference type="Proteomes" id="UP000612899">
    <property type="component" value="Unassembled WGS sequence"/>
</dbReference>
<evidence type="ECO:0000256" key="1">
    <source>
        <dbReference type="SAM" id="MobiDB-lite"/>
    </source>
</evidence>
<keyword evidence="3" id="KW-1185">Reference proteome</keyword>
<gene>
    <name evidence="2" type="ORF">Rhe02_00170</name>
</gene>
<protein>
    <submittedName>
        <fullName evidence="2">Uncharacterized protein</fullName>
    </submittedName>
</protein>
<dbReference type="RefSeq" id="WP_203905910.1">
    <property type="nucleotide sequence ID" value="NZ_BONY01000001.1"/>
</dbReference>
<dbReference type="EMBL" id="BONY01000001">
    <property type="protein sequence ID" value="GIH01950.1"/>
    <property type="molecule type" value="Genomic_DNA"/>
</dbReference>